<evidence type="ECO:0000313" key="2">
    <source>
        <dbReference type="EMBL" id="MBB1253553.1"/>
    </source>
</evidence>
<evidence type="ECO:0000313" key="7">
    <source>
        <dbReference type="Proteomes" id="UP000525686"/>
    </source>
</evidence>
<evidence type="ECO:0000313" key="5">
    <source>
        <dbReference type="Proteomes" id="UP000320857"/>
    </source>
</evidence>
<organism evidence="4 5">
    <name type="scientific">Streptomyces alkaliterrae</name>
    <dbReference type="NCBI Taxonomy" id="2213162"/>
    <lineage>
        <taxon>Bacteria</taxon>
        <taxon>Bacillati</taxon>
        <taxon>Actinomycetota</taxon>
        <taxon>Actinomycetes</taxon>
        <taxon>Kitasatosporales</taxon>
        <taxon>Streptomycetaceae</taxon>
        <taxon>Streptomyces</taxon>
    </lineage>
</organism>
<reference evidence="2" key="3">
    <citation type="journal article" name="Syst. Appl. Microbiol.">
        <title>Streptomyces alkaliterrae sp. nov., isolated from an alkaline soil, and emended descriptions of Streptomyces alkaliphilus, Streptomyces calidiresistens and Streptomyces durbertensis.</title>
        <authorList>
            <person name="Swiecimska M."/>
            <person name="Golinska P."/>
            <person name="Nouioui I."/>
            <person name="Wypij M."/>
            <person name="Rai M."/>
            <person name="Sangal V."/>
            <person name="Goodfellow M."/>
        </authorList>
    </citation>
    <scope>NUCLEOTIDE SEQUENCE</scope>
    <source>
        <strain evidence="2">OF3</strain>
        <strain evidence="3">OF8</strain>
    </source>
</reference>
<keyword evidence="5" id="KW-1185">Reference proteome</keyword>
<dbReference type="GO" id="GO:0006355">
    <property type="term" value="P:regulation of DNA-templated transcription"/>
    <property type="evidence" value="ECO:0007669"/>
    <property type="project" value="InterPro"/>
</dbReference>
<dbReference type="Proteomes" id="UP000320857">
    <property type="component" value="Unassembled WGS sequence"/>
</dbReference>
<dbReference type="SUPFAM" id="SSF46894">
    <property type="entry name" value="C-terminal effector domain of the bipartite response regulators"/>
    <property type="match status" value="1"/>
</dbReference>
<dbReference type="Proteomes" id="UP000517765">
    <property type="component" value="Unassembled WGS sequence"/>
</dbReference>
<feature type="domain" description="HTH luxR-type" evidence="1">
    <location>
        <begin position="220"/>
        <end position="269"/>
    </location>
</feature>
<dbReference type="AlphaFoldDB" id="A0A5P0YZU5"/>
<gene>
    <name evidence="4" type="ORF">FNX44_026925</name>
    <name evidence="2" type="ORF">H3146_09250</name>
    <name evidence="3" type="ORF">H3147_02395</name>
</gene>
<sequence length="279" mass="30295">MGLLLGLAAGRLRAVAPGEAVSGVITPLERELRARRAAVEDTRAAIMSFLPLYERGQVARERKNAFEVLTDLAAVRVAIADLTARARVEILTAQPGGARGEGVLAEASPRDLAALRRGVRMRVLYQHTARFSRGTGEYVDRVTGLGAQVRTLDDQFSRLLVFDDETAVISLPGDPLGAAVVRETTVVAFIRETYERLWLAAEPFSTPGAPGGEISATIRQAIMRLLMEGMTDNSIAVRLGMSVRTCRRHVAEIMVELGAQSRFQAGYLLAVQNRQEGAR</sequence>
<accession>A0A5P0YZU5</accession>
<proteinExistence type="predicted"/>
<dbReference type="PANTHER" id="PTHR34293:SF1">
    <property type="entry name" value="HTH-TYPE TRANSCRIPTIONAL REGULATOR TRMBL2"/>
    <property type="match status" value="1"/>
</dbReference>
<protein>
    <submittedName>
        <fullName evidence="4">LuxR family transcriptional regulator</fullName>
    </submittedName>
</protein>
<evidence type="ECO:0000313" key="4">
    <source>
        <dbReference type="EMBL" id="MQS05402.1"/>
    </source>
</evidence>
<dbReference type="CDD" id="cd06170">
    <property type="entry name" value="LuxR_C_like"/>
    <property type="match status" value="1"/>
</dbReference>
<evidence type="ECO:0000313" key="3">
    <source>
        <dbReference type="EMBL" id="MBB1257681.1"/>
    </source>
</evidence>
<dbReference type="InterPro" id="IPR051797">
    <property type="entry name" value="TrmB-like"/>
</dbReference>
<comment type="caution">
    <text evidence="4">The sequence shown here is derived from an EMBL/GenBank/DDBJ whole genome shotgun (WGS) entry which is preliminary data.</text>
</comment>
<dbReference type="Pfam" id="PF00196">
    <property type="entry name" value="GerE"/>
    <property type="match status" value="1"/>
</dbReference>
<dbReference type="InterPro" id="IPR036388">
    <property type="entry name" value="WH-like_DNA-bd_sf"/>
</dbReference>
<dbReference type="EMBL" id="JABJXA010000007">
    <property type="protein sequence ID" value="MBB1257681.1"/>
    <property type="molecule type" value="Genomic_DNA"/>
</dbReference>
<evidence type="ECO:0000313" key="6">
    <source>
        <dbReference type="Proteomes" id="UP000517765"/>
    </source>
</evidence>
<evidence type="ECO:0000259" key="1">
    <source>
        <dbReference type="SMART" id="SM00421"/>
    </source>
</evidence>
<name>A0A5P0YZU5_9ACTN</name>
<dbReference type="InterPro" id="IPR000792">
    <property type="entry name" value="Tscrpt_reg_LuxR_C"/>
</dbReference>
<reference evidence="6 7" key="2">
    <citation type="submission" date="2020-05" db="EMBL/GenBank/DDBJ databases">
        <title>Classification of alakaliphilic streptomycetes isolated from an alkaline soil next to Lonar Crater, India and a proposal for the recognition of Streptomyces alkaliterrae sp. nov.</title>
        <authorList>
            <person name="Golinska P."/>
        </authorList>
    </citation>
    <scope>NUCLEOTIDE SEQUENCE [LARGE SCALE GENOMIC DNA]</scope>
    <source>
        <strain evidence="7">OF3</strain>
        <strain evidence="6">OF8</strain>
    </source>
</reference>
<reference evidence="4 5" key="1">
    <citation type="submission" date="2019-10" db="EMBL/GenBank/DDBJ databases">
        <title>Streptomyces sp. nov., a novel actinobacterium isolated from alkaline environment.</title>
        <authorList>
            <person name="Golinska P."/>
        </authorList>
    </citation>
    <scope>NUCLEOTIDE SEQUENCE [LARGE SCALE GENOMIC DNA]</scope>
    <source>
        <strain evidence="4 5">OF1</strain>
    </source>
</reference>
<dbReference type="Gene3D" id="1.10.10.10">
    <property type="entry name" value="Winged helix-like DNA-binding domain superfamily/Winged helix DNA-binding domain"/>
    <property type="match status" value="1"/>
</dbReference>
<dbReference type="EMBL" id="JABJWZ010000058">
    <property type="protein sequence ID" value="MBB1253553.1"/>
    <property type="molecule type" value="Genomic_DNA"/>
</dbReference>
<dbReference type="Proteomes" id="UP000525686">
    <property type="component" value="Unassembled WGS sequence"/>
</dbReference>
<dbReference type="EMBL" id="VJYK02000562">
    <property type="protein sequence ID" value="MQS05402.1"/>
    <property type="molecule type" value="Genomic_DNA"/>
</dbReference>
<dbReference type="GO" id="GO:0003677">
    <property type="term" value="F:DNA binding"/>
    <property type="evidence" value="ECO:0007669"/>
    <property type="project" value="InterPro"/>
</dbReference>
<dbReference type="SMART" id="SM00421">
    <property type="entry name" value="HTH_LUXR"/>
    <property type="match status" value="1"/>
</dbReference>
<dbReference type="OrthoDB" id="4307453at2"/>
<dbReference type="PANTHER" id="PTHR34293">
    <property type="entry name" value="HTH-TYPE TRANSCRIPTIONAL REGULATOR TRMBL2"/>
    <property type="match status" value="1"/>
</dbReference>
<dbReference type="InterPro" id="IPR016032">
    <property type="entry name" value="Sig_transdc_resp-reg_C-effctor"/>
</dbReference>